<dbReference type="AlphaFoldDB" id="A0AAD5SY22"/>
<dbReference type="InterPro" id="IPR013088">
    <property type="entry name" value="Znf_NHR/GATA"/>
</dbReference>
<dbReference type="GO" id="GO:0005634">
    <property type="term" value="C:nucleus"/>
    <property type="evidence" value="ECO:0007669"/>
    <property type="project" value="UniProtKB-SubCell"/>
</dbReference>
<sequence>MPQQSQRLPSVQSILDSISAFKATQYSSGYSLSIYPPPSHERHSLEKYHYNQYAAPQQVLDATTADSLSSSAFFSATIMPIRTPFPSPISDFRPATESQRSLSPPAHTHQTVLSPTTPTPLHHHHPKNPKKPKCHNCHATSTPLWRRDMHQNLICNACGLFARMHNGQSRPAAGVRRRARLGTEALAKANALYRACLLDRTLAARVVGRVVVVGGKETSVIEDNTRGDGRRKKARKNVFEQHGVAGIIGGSAGDGEDHDNCRQDDGLMVLAHVAQE</sequence>
<evidence type="ECO:0000256" key="3">
    <source>
        <dbReference type="ARBA" id="ARBA00022771"/>
    </source>
</evidence>
<dbReference type="CDD" id="cd00202">
    <property type="entry name" value="ZnF_GATA"/>
    <property type="match status" value="1"/>
</dbReference>
<dbReference type="Gene3D" id="3.30.50.10">
    <property type="entry name" value="Erythroid Transcription Factor GATA-1, subunit A"/>
    <property type="match status" value="1"/>
</dbReference>
<feature type="compositionally biased region" description="Polar residues" evidence="7">
    <location>
        <begin position="96"/>
        <end position="114"/>
    </location>
</feature>
<comment type="subcellular location">
    <subcellularLocation>
        <location evidence="1">Nucleus</location>
    </subcellularLocation>
</comment>
<keyword evidence="2" id="KW-0479">Metal-binding</keyword>
<organism evidence="9 10">
    <name type="scientific">Physocladia obscura</name>
    <dbReference type="NCBI Taxonomy" id="109957"/>
    <lineage>
        <taxon>Eukaryota</taxon>
        <taxon>Fungi</taxon>
        <taxon>Fungi incertae sedis</taxon>
        <taxon>Chytridiomycota</taxon>
        <taxon>Chytridiomycota incertae sedis</taxon>
        <taxon>Chytridiomycetes</taxon>
        <taxon>Chytridiales</taxon>
        <taxon>Chytriomycetaceae</taxon>
        <taxon>Physocladia</taxon>
    </lineage>
</organism>
<evidence type="ECO:0000256" key="5">
    <source>
        <dbReference type="ARBA" id="ARBA00023242"/>
    </source>
</evidence>
<evidence type="ECO:0000256" key="7">
    <source>
        <dbReference type="SAM" id="MobiDB-lite"/>
    </source>
</evidence>
<keyword evidence="10" id="KW-1185">Reference proteome</keyword>
<feature type="region of interest" description="Disordered" evidence="7">
    <location>
        <begin position="88"/>
        <end position="135"/>
    </location>
</feature>
<evidence type="ECO:0000313" key="9">
    <source>
        <dbReference type="EMBL" id="KAJ3117288.1"/>
    </source>
</evidence>
<dbReference type="GO" id="GO:0045944">
    <property type="term" value="P:positive regulation of transcription by RNA polymerase II"/>
    <property type="evidence" value="ECO:0007669"/>
    <property type="project" value="TreeGrafter"/>
</dbReference>
<dbReference type="PROSITE" id="PS50114">
    <property type="entry name" value="GATA_ZN_FINGER_2"/>
    <property type="match status" value="1"/>
</dbReference>
<dbReference type="PANTHER" id="PTHR10071:SF281">
    <property type="entry name" value="BOX A-BINDING FACTOR-RELATED"/>
    <property type="match status" value="1"/>
</dbReference>
<dbReference type="InterPro" id="IPR039355">
    <property type="entry name" value="Transcription_factor_GATA"/>
</dbReference>
<dbReference type="SUPFAM" id="SSF57716">
    <property type="entry name" value="Glucocorticoid receptor-like (DNA-binding domain)"/>
    <property type="match status" value="1"/>
</dbReference>
<gene>
    <name evidence="9" type="ORF">HK100_000859</name>
</gene>
<keyword evidence="5" id="KW-0539">Nucleus</keyword>
<dbReference type="GO" id="GO:0000981">
    <property type="term" value="F:DNA-binding transcription factor activity, RNA polymerase II-specific"/>
    <property type="evidence" value="ECO:0007669"/>
    <property type="project" value="TreeGrafter"/>
</dbReference>
<dbReference type="PRINTS" id="PR00619">
    <property type="entry name" value="GATAZNFINGER"/>
</dbReference>
<evidence type="ECO:0000256" key="4">
    <source>
        <dbReference type="ARBA" id="ARBA00022833"/>
    </source>
</evidence>
<dbReference type="Proteomes" id="UP001211907">
    <property type="component" value="Unassembled WGS sequence"/>
</dbReference>
<evidence type="ECO:0000256" key="2">
    <source>
        <dbReference type="ARBA" id="ARBA00022723"/>
    </source>
</evidence>
<dbReference type="SMART" id="SM00401">
    <property type="entry name" value="ZnF_GATA"/>
    <property type="match status" value="1"/>
</dbReference>
<dbReference type="InterPro" id="IPR000679">
    <property type="entry name" value="Znf_GATA"/>
</dbReference>
<comment type="caution">
    <text evidence="9">The sequence shown here is derived from an EMBL/GenBank/DDBJ whole genome shotgun (WGS) entry which is preliminary data.</text>
</comment>
<dbReference type="EMBL" id="JADGJH010001176">
    <property type="protein sequence ID" value="KAJ3117288.1"/>
    <property type="molecule type" value="Genomic_DNA"/>
</dbReference>
<feature type="domain" description="GATA-type" evidence="8">
    <location>
        <begin position="133"/>
        <end position="166"/>
    </location>
</feature>
<keyword evidence="3 6" id="KW-0863">Zinc-finger</keyword>
<accession>A0AAD5SY22</accession>
<evidence type="ECO:0000259" key="8">
    <source>
        <dbReference type="PROSITE" id="PS50114"/>
    </source>
</evidence>
<evidence type="ECO:0000313" key="10">
    <source>
        <dbReference type="Proteomes" id="UP001211907"/>
    </source>
</evidence>
<evidence type="ECO:0000256" key="6">
    <source>
        <dbReference type="PROSITE-ProRule" id="PRU00094"/>
    </source>
</evidence>
<proteinExistence type="predicted"/>
<name>A0AAD5SY22_9FUNG</name>
<reference evidence="9" key="1">
    <citation type="submission" date="2020-05" db="EMBL/GenBank/DDBJ databases">
        <title>Phylogenomic resolution of chytrid fungi.</title>
        <authorList>
            <person name="Stajich J.E."/>
            <person name="Amses K."/>
            <person name="Simmons R."/>
            <person name="Seto K."/>
            <person name="Myers J."/>
            <person name="Bonds A."/>
            <person name="Quandt C.A."/>
            <person name="Barry K."/>
            <person name="Liu P."/>
            <person name="Grigoriev I."/>
            <person name="Longcore J.E."/>
            <person name="James T.Y."/>
        </authorList>
    </citation>
    <scope>NUCLEOTIDE SEQUENCE</scope>
    <source>
        <strain evidence="9">JEL0513</strain>
    </source>
</reference>
<evidence type="ECO:0000256" key="1">
    <source>
        <dbReference type="ARBA" id="ARBA00004123"/>
    </source>
</evidence>
<feature type="compositionally biased region" description="Basic residues" evidence="7">
    <location>
        <begin position="121"/>
        <end position="135"/>
    </location>
</feature>
<dbReference type="Pfam" id="PF00320">
    <property type="entry name" value="GATA"/>
    <property type="match status" value="1"/>
</dbReference>
<keyword evidence="4" id="KW-0862">Zinc</keyword>
<dbReference type="GO" id="GO:0000122">
    <property type="term" value="P:negative regulation of transcription by RNA polymerase II"/>
    <property type="evidence" value="ECO:0007669"/>
    <property type="project" value="TreeGrafter"/>
</dbReference>
<dbReference type="PANTHER" id="PTHR10071">
    <property type="entry name" value="TRANSCRIPTION FACTOR GATA FAMILY MEMBER"/>
    <property type="match status" value="1"/>
</dbReference>
<dbReference type="GO" id="GO:0008270">
    <property type="term" value="F:zinc ion binding"/>
    <property type="evidence" value="ECO:0007669"/>
    <property type="project" value="UniProtKB-KW"/>
</dbReference>
<dbReference type="GO" id="GO:0000978">
    <property type="term" value="F:RNA polymerase II cis-regulatory region sequence-specific DNA binding"/>
    <property type="evidence" value="ECO:0007669"/>
    <property type="project" value="TreeGrafter"/>
</dbReference>
<protein>
    <recommendedName>
        <fullName evidence="8">GATA-type domain-containing protein</fullName>
    </recommendedName>
</protein>